<dbReference type="OrthoDB" id="9812088at2"/>
<dbReference type="EMBL" id="CP011132">
    <property type="protein sequence ID" value="AKE61128.1"/>
    <property type="molecule type" value="Genomic_DNA"/>
</dbReference>
<organism evidence="1 2">
    <name type="scientific">Citrobacter amalonaticus Y19</name>
    <dbReference type="NCBI Taxonomy" id="1261127"/>
    <lineage>
        <taxon>Bacteria</taxon>
        <taxon>Pseudomonadati</taxon>
        <taxon>Pseudomonadota</taxon>
        <taxon>Gammaproteobacteria</taxon>
        <taxon>Enterobacterales</taxon>
        <taxon>Enterobacteriaceae</taxon>
        <taxon>Citrobacter</taxon>
    </lineage>
</organism>
<evidence type="ECO:0000313" key="2">
    <source>
        <dbReference type="Proteomes" id="UP000034085"/>
    </source>
</evidence>
<protein>
    <recommendedName>
        <fullName evidence="3">DUF1320 domain-containing protein</fullName>
    </recommendedName>
</protein>
<dbReference type="HOGENOM" id="CLU_112375_1_1_6"/>
<sequence>MYANREDMVRAFGERECISLTDRNYTGTINDDVLNGALEQASAEIDGYLCGRYPVPWADEPRVLVIRCCNIARYLLCGSDTQMTVEIRERYEDTIRYLEKIAGGKINLGRTASGDVVKSGTGARVVSGGRVFGRDQTRGGGF</sequence>
<dbReference type="InterPro" id="IPR009752">
    <property type="entry name" value="Phage_Mu_GpJ"/>
</dbReference>
<dbReference type="PATRIC" id="fig|1261127.3.peg.4659"/>
<reference evidence="1 2" key="1">
    <citation type="journal article" date="2013" name="Appl. Microbiol. Biotechnol.">
        <title>Glycerol assimilation and production of 1,3-propanediol by Citrobacter amalonaticus Y19.</title>
        <authorList>
            <person name="Ainala S.K."/>
            <person name="Ashok S."/>
            <person name="Ko Y."/>
            <person name="Park S."/>
        </authorList>
    </citation>
    <scope>NUCLEOTIDE SEQUENCE [LARGE SCALE GENOMIC DNA]</scope>
    <source>
        <strain evidence="1 2">Y19</strain>
    </source>
</reference>
<evidence type="ECO:0000313" key="1">
    <source>
        <dbReference type="EMBL" id="AKE61128.1"/>
    </source>
</evidence>
<dbReference type="Pfam" id="PF07030">
    <property type="entry name" value="Phage_Mu_Gp36"/>
    <property type="match status" value="1"/>
</dbReference>
<dbReference type="KEGG" id="cama:F384_22465"/>
<accession>A0A0F6RHQ1</accession>
<dbReference type="AlphaFoldDB" id="A0A0F6RHQ1"/>
<dbReference type="Proteomes" id="UP000034085">
    <property type="component" value="Chromosome"/>
</dbReference>
<dbReference type="RefSeq" id="WP_046493940.1">
    <property type="nucleotide sequence ID" value="NZ_CP011132.1"/>
</dbReference>
<name>A0A0F6RHQ1_CITAM</name>
<proteinExistence type="predicted"/>
<gene>
    <name evidence="1" type="ORF">F384_22465</name>
</gene>
<evidence type="ECO:0008006" key="3">
    <source>
        <dbReference type="Google" id="ProtNLM"/>
    </source>
</evidence>